<feature type="domain" description="Glycerol-3-phosphate dehydrogenase NAD-dependent N-terminal" evidence="2">
    <location>
        <begin position="9"/>
        <end position="119"/>
    </location>
</feature>
<evidence type="ECO:0000313" key="4">
    <source>
        <dbReference type="EMBL" id="KAK7091230.1"/>
    </source>
</evidence>
<evidence type="ECO:0000259" key="3">
    <source>
        <dbReference type="Pfam" id="PF02317"/>
    </source>
</evidence>
<feature type="domain" description="Opine dehydrogenase" evidence="3">
    <location>
        <begin position="204"/>
        <end position="367"/>
    </location>
</feature>
<dbReference type="InterPro" id="IPR036291">
    <property type="entry name" value="NAD(P)-bd_dom_sf"/>
</dbReference>
<dbReference type="EMBL" id="JBAMIC010000022">
    <property type="protein sequence ID" value="KAK7091230.1"/>
    <property type="molecule type" value="Genomic_DNA"/>
</dbReference>
<dbReference type="Proteomes" id="UP001374579">
    <property type="component" value="Unassembled WGS sequence"/>
</dbReference>
<dbReference type="SUPFAM" id="SSF51735">
    <property type="entry name" value="NAD(P)-binding Rossmann-fold domains"/>
    <property type="match status" value="1"/>
</dbReference>
<dbReference type="InterPro" id="IPR008927">
    <property type="entry name" value="6-PGluconate_DH-like_C_sf"/>
</dbReference>
<evidence type="ECO:0000259" key="2">
    <source>
        <dbReference type="Pfam" id="PF01210"/>
    </source>
</evidence>
<evidence type="ECO:0000313" key="5">
    <source>
        <dbReference type="Proteomes" id="UP001374579"/>
    </source>
</evidence>
<comment type="caution">
    <text evidence="4">The sequence shown here is derived from an EMBL/GenBank/DDBJ whole genome shotgun (WGS) entry which is preliminary data.</text>
</comment>
<dbReference type="InterPro" id="IPR011128">
    <property type="entry name" value="G3P_DH_NAD-dep_N"/>
</dbReference>
<dbReference type="AlphaFoldDB" id="A0AAN9AQD0"/>
<protein>
    <recommendedName>
        <fullName evidence="6">D-octopine dehydrogenase</fullName>
    </recommendedName>
</protein>
<dbReference type="GO" id="GO:0016616">
    <property type="term" value="F:oxidoreductase activity, acting on the CH-OH group of donors, NAD or NADP as acceptor"/>
    <property type="evidence" value="ECO:0007669"/>
    <property type="project" value="InterPro"/>
</dbReference>
<dbReference type="GO" id="GO:0046168">
    <property type="term" value="P:glycerol-3-phosphate catabolic process"/>
    <property type="evidence" value="ECO:0007669"/>
    <property type="project" value="InterPro"/>
</dbReference>
<name>A0AAN9AQD0_9CAEN</name>
<dbReference type="PANTHER" id="PTHR38015">
    <property type="entry name" value="BLR6086 PROTEIN"/>
    <property type="match status" value="1"/>
</dbReference>
<keyword evidence="1" id="KW-0560">Oxidoreductase</keyword>
<organism evidence="4 5">
    <name type="scientific">Littorina saxatilis</name>
    <dbReference type="NCBI Taxonomy" id="31220"/>
    <lineage>
        <taxon>Eukaryota</taxon>
        <taxon>Metazoa</taxon>
        <taxon>Spiralia</taxon>
        <taxon>Lophotrochozoa</taxon>
        <taxon>Mollusca</taxon>
        <taxon>Gastropoda</taxon>
        <taxon>Caenogastropoda</taxon>
        <taxon>Littorinimorpha</taxon>
        <taxon>Littorinoidea</taxon>
        <taxon>Littorinidae</taxon>
        <taxon>Littorina</taxon>
    </lineage>
</organism>
<dbReference type="SUPFAM" id="SSF48179">
    <property type="entry name" value="6-phosphogluconate dehydrogenase C-terminal domain-like"/>
    <property type="match status" value="1"/>
</dbReference>
<dbReference type="Pfam" id="PF01210">
    <property type="entry name" value="NAD_Gly3P_dh_N"/>
    <property type="match status" value="1"/>
</dbReference>
<gene>
    <name evidence="4" type="ORF">V1264_008943</name>
</gene>
<reference evidence="4 5" key="1">
    <citation type="submission" date="2024-02" db="EMBL/GenBank/DDBJ databases">
        <title>Chromosome-scale genome assembly of the rough periwinkle Littorina saxatilis.</title>
        <authorList>
            <person name="De Jode A."/>
            <person name="Faria R."/>
            <person name="Formenti G."/>
            <person name="Sims Y."/>
            <person name="Smith T.P."/>
            <person name="Tracey A."/>
            <person name="Wood J.M.D."/>
            <person name="Zagrodzka Z.B."/>
            <person name="Johannesson K."/>
            <person name="Butlin R.K."/>
            <person name="Leder E.H."/>
        </authorList>
    </citation>
    <scope>NUCLEOTIDE SEQUENCE [LARGE SCALE GENOMIC DNA]</scope>
    <source>
        <strain evidence="4">Snail1</strain>
        <tissue evidence="4">Muscle</tissue>
    </source>
</reference>
<accession>A0AAN9AQD0</accession>
<proteinExistence type="predicted"/>
<dbReference type="Gene3D" id="3.40.50.720">
    <property type="entry name" value="NAD(P)-binding Rossmann-like Domain"/>
    <property type="match status" value="1"/>
</dbReference>
<dbReference type="Pfam" id="PF02317">
    <property type="entry name" value="Octopine_DH"/>
    <property type="match status" value="1"/>
</dbReference>
<dbReference type="GO" id="GO:0051287">
    <property type="term" value="F:NAD binding"/>
    <property type="evidence" value="ECO:0007669"/>
    <property type="project" value="InterPro"/>
</dbReference>
<sequence length="405" mass="45086">MVKMEEKIKICICGGGNGAHVMAGLAAAHARTEVQVLTLYQDEAVVWTEKMKQGDLIIARNNPDRTVEEIKAKPAVITKDAGQATQNADVIIFCVPAFAHKQYFEAIAPYVKENMSIIGLPGQPGFEFQCLDILKDKARSCTILDYESLPWACRLAEFGRKVDLLATKDSLIGSLISGKSQPKHDPVELLQLIFGEHPILIKGNNYLETVLMVKGFAHPALMYGHWMNWDGKPVEEKPLFYQGLTEFAASVLWDVSQEIVNTAKAISKARPEVTMENVEHFESWIIRNYRHTIQDPTNLYTAMKTNTAYGGLVHPMQEISPGKYIPDFHHRYLEEDVPYGLAVTKGVAQIVGVATPCTDKVITWAQGHLGKEFLVGSELKGKEFKDTRAPQAFGLNTLDDLLSLM</sequence>
<dbReference type="InterPro" id="IPR003421">
    <property type="entry name" value="Opine_DH"/>
</dbReference>
<dbReference type="PANTHER" id="PTHR38015:SF1">
    <property type="entry name" value="OPINE DEHYDROGENASE DOMAIN-CONTAINING PROTEIN"/>
    <property type="match status" value="1"/>
</dbReference>
<dbReference type="InterPro" id="IPR013328">
    <property type="entry name" value="6PGD_dom2"/>
</dbReference>
<keyword evidence="5" id="KW-1185">Reference proteome</keyword>
<evidence type="ECO:0008006" key="6">
    <source>
        <dbReference type="Google" id="ProtNLM"/>
    </source>
</evidence>
<evidence type="ECO:0000256" key="1">
    <source>
        <dbReference type="ARBA" id="ARBA00023002"/>
    </source>
</evidence>
<dbReference type="Gene3D" id="1.10.1040.10">
    <property type="entry name" value="N-(1-d-carboxylethyl)-l-norvaline Dehydrogenase, domain 2"/>
    <property type="match status" value="1"/>
</dbReference>
<dbReference type="InterPro" id="IPR051729">
    <property type="entry name" value="Opine/Lysopine_DH"/>
</dbReference>